<evidence type="ECO:0000313" key="2">
    <source>
        <dbReference type="Proteomes" id="UP000250235"/>
    </source>
</evidence>
<dbReference type="EMBL" id="KQ995324">
    <property type="protein sequence ID" value="KZV47052.1"/>
    <property type="molecule type" value="Genomic_DNA"/>
</dbReference>
<accession>A0A2Z7CIV9</accession>
<gene>
    <name evidence="1" type="ORF">F511_33814</name>
</gene>
<protein>
    <submittedName>
        <fullName evidence="1">Uncharacterized protein</fullName>
    </submittedName>
</protein>
<name>A0A2Z7CIV9_9LAMI</name>
<sequence length="80" mass="8924">MSPRRRGRATRQMNLLDLPWEREMDSSLEMVPETVPTSKVPLLLCSCWIEALVSADLCSMRGLGVEVRCISLDGIFGRGS</sequence>
<dbReference type="AlphaFoldDB" id="A0A2Z7CIV9"/>
<keyword evidence="2" id="KW-1185">Reference proteome</keyword>
<dbReference type="Proteomes" id="UP000250235">
    <property type="component" value="Unassembled WGS sequence"/>
</dbReference>
<organism evidence="1 2">
    <name type="scientific">Dorcoceras hygrometricum</name>
    <dbReference type="NCBI Taxonomy" id="472368"/>
    <lineage>
        <taxon>Eukaryota</taxon>
        <taxon>Viridiplantae</taxon>
        <taxon>Streptophyta</taxon>
        <taxon>Embryophyta</taxon>
        <taxon>Tracheophyta</taxon>
        <taxon>Spermatophyta</taxon>
        <taxon>Magnoliopsida</taxon>
        <taxon>eudicotyledons</taxon>
        <taxon>Gunneridae</taxon>
        <taxon>Pentapetalae</taxon>
        <taxon>asterids</taxon>
        <taxon>lamiids</taxon>
        <taxon>Lamiales</taxon>
        <taxon>Gesneriaceae</taxon>
        <taxon>Didymocarpoideae</taxon>
        <taxon>Trichosporeae</taxon>
        <taxon>Loxocarpinae</taxon>
        <taxon>Dorcoceras</taxon>
    </lineage>
</organism>
<proteinExistence type="predicted"/>
<evidence type="ECO:0000313" key="1">
    <source>
        <dbReference type="EMBL" id="KZV47052.1"/>
    </source>
</evidence>
<reference evidence="1 2" key="1">
    <citation type="journal article" date="2015" name="Proc. Natl. Acad. Sci. U.S.A.">
        <title>The resurrection genome of Boea hygrometrica: A blueprint for survival of dehydration.</title>
        <authorList>
            <person name="Xiao L."/>
            <person name="Yang G."/>
            <person name="Zhang L."/>
            <person name="Yang X."/>
            <person name="Zhao S."/>
            <person name="Ji Z."/>
            <person name="Zhou Q."/>
            <person name="Hu M."/>
            <person name="Wang Y."/>
            <person name="Chen M."/>
            <person name="Xu Y."/>
            <person name="Jin H."/>
            <person name="Xiao X."/>
            <person name="Hu G."/>
            <person name="Bao F."/>
            <person name="Hu Y."/>
            <person name="Wan P."/>
            <person name="Li L."/>
            <person name="Deng X."/>
            <person name="Kuang T."/>
            <person name="Xiang C."/>
            <person name="Zhu J.K."/>
            <person name="Oliver M.J."/>
            <person name="He Y."/>
        </authorList>
    </citation>
    <scope>NUCLEOTIDE SEQUENCE [LARGE SCALE GENOMIC DNA]</scope>
    <source>
        <strain evidence="2">cv. XS01</strain>
    </source>
</reference>